<reference evidence="1 2" key="1">
    <citation type="journal article" date="2016" name="Nat. Commun.">
        <title>Ectomycorrhizal ecology is imprinted in the genome of the dominant symbiotic fungus Cenococcum geophilum.</title>
        <authorList>
            <consortium name="DOE Joint Genome Institute"/>
            <person name="Peter M."/>
            <person name="Kohler A."/>
            <person name="Ohm R.A."/>
            <person name="Kuo A."/>
            <person name="Krutzmann J."/>
            <person name="Morin E."/>
            <person name="Arend M."/>
            <person name="Barry K.W."/>
            <person name="Binder M."/>
            <person name="Choi C."/>
            <person name="Clum A."/>
            <person name="Copeland A."/>
            <person name="Grisel N."/>
            <person name="Haridas S."/>
            <person name="Kipfer T."/>
            <person name="LaButti K."/>
            <person name="Lindquist E."/>
            <person name="Lipzen A."/>
            <person name="Maire R."/>
            <person name="Meier B."/>
            <person name="Mihaltcheva S."/>
            <person name="Molinier V."/>
            <person name="Murat C."/>
            <person name="Poggeler S."/>
            <person name="Quandt C.A."/>
            <person name="Sperisen C."/>
            <person name="Tritt A."/>
            <person name="Tisserant E."/>
            <person name="Crous P.W."/>
            <person name="Henrissat B."/>
            <person name="Nehls U."/>
            <person name="Egli S."/>
            <person name="Spatafora J.W."/>
            <person name="Grigoriev I.V."/>
            <person name="Martin F.M."/>
        </authorList>
    </citation>
    <scope>NUCLEOTIDE SEQUENCE [LARGE SCALE GENOMIC DNA]</scope>
    <source>
        <strain evidence="1 2">CBS 207.34</strain>
    </source>
</reference>
<name>A0A8E2F2U2_9PEZI</name>
<keyword evidence="2" id="KW-1185">Reference proteome</keyword>
<dbReference type="EMBL" id="KV749419">
    <property type="protein sequence ID" value="OCL09526.1"/>
    <property type="molecule type" value="Genomic_DNA"/>
</dbReference>
<sequence length="297" mass="33403">MSRFELSTTISDDDFDALFVLNWKCFGNDPVMTAFSPGGLDPAHRSSNVEDFKHGVFGGPTTDPERAYAVLKDPNTNAFVAFISAKIYPGLEGINDRALAEEPEPISLPRIGDDEEREFYEWWVFDVVRERRLDQCCPIASPETLESGFYDNLGFRVAEKYRVVDENEREGPPIVIMSKAMGTSFELSATIRELEWDALFVLNWACFSSNPSIAAFSPGGVSPAYRTRNVEYFRNRAFTGPIKRLYAVLRNLHNKALRFISFVSARVYCGSKGVLKDNPSGTPIKLQLPQGPPEEYK</sequence>
<dbReference type="OrthoDB" id="2115692at2759"/>
<proteinExistence type="predicted"/>
<organism evidence="1 2">
    <name type="scientific">Glonium stellatum</name>
    <dbReference type="NCBI Taxonomy" id="574774"/>
    <lineage>
        <taxon>Eukaryota</taxon>
        <taxon>Fungi</taxon>
        <taxon>Dikarya</taxon>
        <taxon>Ascomycota</taxon>
        <taxon>Pezizomycotina</taxon>
        <taxon>Dothideomycetes</taxon>
        <taxon>Pleosporomycetidae</taxon>
        <taxon>Gloniales</taxon>
        <taxon>Gloniaceae</taxon>
        <taxon>Glonium</taxon>
    </lineage>
</organism>
<accession>A0A8E2F2U2</accession>
<evidence type="ECO:0000313" key="1">
    <source>
        <dbReference type="EMBL" id="OCL09526.1"/>
    </source>
</evidence>
<dbReference type="Proteomes" id="UP000250140">
    <property type="component" value="Unassembled WGS sequence"/>
</dbReference>
<dbReference type="AlphaFoldDB" id="A0A8E2F2U2"/>
<gene>
    <name evidence="1" type="ORF">AOQ84DRAFT_375767</name>
</gene>
<protein>
    <submittedName>
        <fullName evidence="1">Uncharacterized protein</fullName>
    </submittedName>
</protein>
<evidence type="ECO:0000313" key="2">
    <source>
        <dbReference type="Proteomes" id="UP000250140"/>
    </source>
</evidence>